<keyword evidence="7" id="KW-0472">Membrane</keyword>
<dbReference type="OrthoDB" id="3327300at2"/>
<dbReference type="PANTHER" id="PTHR43297:SF2">
    <property type="entry name" value="DIPEPTIDE TRANSPORT ATP-BINDING PROTEIN DPPD"/>
    <property type="match status" value="1"/>
</dbReference>
<dbReference type="Proteomes" id="UP000323454">
    <property type="component" value="Unassembled WGS sequence"/>
</dbReference>
<dbReference type="PANTHER" id="PTHR43297">
    <property type="entry name" value="OLIGOPEPTIDE TRANSPORT ATP-BINDING PROTEIN APPD"/>
    <property type="match status" value="1"/>
</dbReference>
<dbReference type="SMART" id="SM00382">
    <property type="entry name" value="AAA"/>
    <property type="match status" value="1"/>
</dbReference>
<comment type="caution">
    <text evidence="9">The sequence shown here is derived from an EMBL/GenBank/DDBJ whole genome shotgun (WGS) entry which is preliminary data.</text>
</comment>
<dbReference type="NCBIfam" id="TIGR01727">
    <property type="entry name" value="oligo_HPY"/>
    <property type="match status" value="1"/>
</dbReference>
<evidence type="ECO:0000256" key="1">
    <source>
        <dbReference type="ARBA" id="ARBA00004202"/>
    </source>
</evidence>
<dbReference type="InterPro" id="IPR003439">
    <property type="entry name" value="ABC_transporter-like_ATP-bd"/>
</dbReference>
<dbReference type="EMBL" id="VUOB01000013">
    <property type="protein sequence ID" value="KAA2264021.1"/>
    <property type="molecule type" value="Genomic_DNA"/>
</dbReference>
<evidence type="ECO:0000256" key="6">
    <source>
        <dbReference type="ARBA" id="ARBA00022840"/>
    </source>
</evidence>
<evidence type="ECO:0000256" key="3">
    <source>
        <dbReference type="ARBA" id="ARBA00022448"/>
    </source>
</evidence>
<evidence type="ECO:0000256" key="5">
    <source>
        <dbReference type="ARBA" id="ARBA00022741"/>
    </source>
</evidence>
<proteinExistence type="inferred from homology"/>
<protein>
    <submittedName>
        <fullName evidence="9">ABC transporter ATP-binding protein</fullName>
    </submittedName>
</protein>
<dbReference type="Pfam" id="PF08352">
    <property type="entry name" value="oligo_HPY"/>
    <property type="match status" value="1"/>
</dbReference>
<dbReference type="GO" id="GO:0016887">
    <property type="term" value="F:ATP hydrolysis activity"/>
    <property type="evidence" value="ECO:0007669"/>
    <property type="project" value="InterPro"/>
</dbReference>
<name>A0A5B2XM96_9PSEU</name>
<dbReference type="SUPFAM" id="SSF52540">
    <property type="entry name" value="P-loop containing nucleoside triphosphate hydrolases"/>
    <property type="match status" value="1"/>
</dbReference>
<dbReference type="PROSITE" id="PS00211">
    <property type="entry name" value="ABC_TRANSPORTER_1"/>
    <property type="match status" value="1"/>
</dbReference>
<dbReference type="GO" id="GO:0005524">
    <property type="term" value="F:ATP binding"/>
    <property type="evidence" value="ECO:0007669"/>
    <property type="project" value="UniProtKB-KW"/>
</dbReference>
<keyword evidence="6 9" id="KW-0067">ATP-binding</keyword>
<evidence type="ECO:0000313" key="9">
    <source>
        <dbReference type="EMBL" id="KAA2264021.1"/>
    </source>
</evidence>
<keyword evidence="5" id="KW-0547">Nucleotide-binding</keyword>
<sequence>MTELDVMGSPQSGDHTYTDDKLLVVDDLSVEFPTDDGVVRAVRKVSFSLGAREVLGVVGESGSGKSVSSMAIMGLLPKTARIGGSIKFKDRELVGLSYKQMQSVRGNGISMIFQDPMSSLNPVYTVGWQLAEAYRAHHDVSKKAAWAKAVEALELVDIPQPDRRAAQYPHEFSGGMRQRVMIAMSIINDPEVIIADEPTTALDVTVQAQILDTLLKIRDETNAGIVIITHDLGVVAGMVDRVQVMYGGTVVEQGPVVEVFEAPRMPYTVGLLGSIPNPSLLGKRLTPIQGAPPSLMNLPQGCAFSPRCPLVVDECKAVEPELVETDRLGHFSRCHRSAHLATIENPQKLFAHEEIGIVENPAALTIANPDMPVAEKTADVEARMQEEEKPTS</sequence>
<dbReference type="FunFam" id="3.40.50.300:FF:000016">
    <property type="entry name" value="Oligopeptide ABC transporter ATP-binding component"/>
    <property type="match status" value="1"/>
</dbReference>
<dbReference type="RefSeq" id="WP_149848928.1">
    <property type="nucleotide sequence ID" value="NZ_VUOB01000013.1"/>
</dbReference>
<keyword evidence="10" id="KW-1185">Reference proteome</keyword>
<evidence type="ECO:0000256" key="7">
    <source>
        <dbReference type="ARBA" id="ARBA00023136"/>
    </source>
</evidence>
<dbReference type="Pfam" id="PF00005">
    <property type="entry name" value="ABC_tran"/>
    <property type="match status" value="1"/>
</dbReference>
<dbReference type="InterPro" id="IPR027417">
    <property type="entry name" value="P-loop_NTPase"/>
</dbReference>
<feature type="domain" description="ABC transporter" evidence="8">
    <location>
        <begin position="23"/>
        <end position="272"/>
    </location>
</feature>
<dbReference type="GO" id="GO:0015833">
    <property type="term" value="P:peptide transport"/>
    <property type="evidence" value="ECO:0007669"/>
    <property type="project" value="InterPro"/>
</dbReference>
<evidence type="ECO:0000256" key="4">
    <source>
        <dbReference type="ARBA" id="ARBA00022475"/>
    </source>
</evidence>
<dbReference type="InterPro" id="IPR003593">
    <property type="entry name" value="AAA+_ATPase"/>
</dbReference>
<dbReference type="AlphaFoldDB" id="A0A5B2XM96"/>
<dbReference type="Gene3D" id="3.40.50.300">
    <property type="entry name" value="P-loop containing nucleotide triphosphate hydrolases"/>
    <property type="match status" value="1"/>
</dbReference>
<dbReference type="InterPro" id="IPR013563">
    <property type="entry name" value="Oligopep_ABC_C"/>
</dbReference>
<accession>A0A5B2XM96</accession>
<dbReference type="InterPro" id="IPR017871">
    <property type="entry name" value="ABC_transporter-like_CS"/>
</dbReference>
<dbReference type="GO" id="GO:0005886">
    <property type="term" value="C:plasma membrane"/>
    <property type="evidence" value="ECO:0007669"/>
    <property type="project" value="UniProtKB-SubCell"/>
</dbReference>
<comment type="similarity">
    <text evidence="2">Belongs to the ABC transporter superfamily.</text>
</comment>
<reference evidence="9 10" key="2">
    <citation type="submission" date="2019-09" db="EMBL/GenBank/DDBJ databases">
        <authorList>
            <person name="Jin C."/>
        </authorList>
    </citation>
    <scope>NUCLEOTIDE SEQUENCE [LARGE SCALE GENOMIC DNA]</scope>
    <source>
        <strain evidence="9 10">AN110305</strain>
    </source>
</reference>
<dbReference type="CDD" id="cd03257">
    <property type="entry name" value="ABC_NikE_OppD_transporters"/>
    <property type="match status" value="1"/>
</dbReference>
<comment type="subcellular location">
    <subcellularLocation>
        <location evidence="1">Cell membrane</location>
        <topology evidence="1">Peripheral membrane protein</topology>
    </subcellularLocation>
</comment>
<keyword evidence="3" id="KW-0813">Transport</keyword>
<evidence type="ECO:0000313" key="10">
    <source>
        <dbReference type="Proteomes" id="UP000323454"/>
    </source>
</evidence>
<organism evidence="9 10">
    <name type="scientific">Solihabitans fulvus</name>
    <dbReference type="NCBI Taxonomy" id="1892852"/>
    <lineage>
        <taxon>Bacteria</taxon>
        <taxon>Bacillati</taxon>
        <taxon>Actinomycetota</taxon>
        <taxon>Actinomycetes</taxon>
        <taxon>Pseudonocardiales</taxon>
        <taxon>Pseudonocardiaceae</taxon>
        <taxon>Solihabitans</taxon>
    </lineage>
</organism>
<dbReference type="InterPro" id="IPR050388">
    <property type="entry name" value="ABC_Ni/Peptide_Import"/>
</dbReference>
<keyword evidence="4" id="KW-1003">Cell membrane</keyword>
<dbReference type="PROSITE" id="PS50893">
    <property type="entry name" value="ABC_TRANSPORTER_2"/>
    <property type="match status" value="1"/>
</dbReference>
<evidence type="ECO:0000256" key="2">
    <source>
        <dbReference type="ARBA" id="ARBA00005417"/>
    </source>
</evidence>
<gene>
    <name evidence="9" type="ORF">F0L68_08495</name>
</gene>
<evidence type="ECO:0000259" key="8">
    <source>
        <dbReference type="PROSITE" id="PS50893"/>
    </source>
</evidence>
<reference evidence="9 10" key="1">
    <citation type="submission" date="2019-09" db="EMBL/GenBank/DDBJ databases">
        <title>Goodfellowia gen. nov., a new genus of the Pseudonocardineae related to Actinoalloteichus, containing Goodfellowia coeruleoviolacea gen. nov., comb. nov. gen. nov., comb. nov.</title>
        <authorList>
            <person name="Labeda D."/>
        </authorList>
    </citation>
    <scope>NUCLEOTIDE SEQUENCE [LARGE SCALE GENOMIC DNA]</scope>
    <source>
        <strain evidence="9 10">AN110305</strain>
    </source>
</reference>